<feature type="compositionally biased region" description="Basic and acidic residues" evidence="1">
    <location>
        <begin position="200"/>
        <end position="209"/>
    </location>
</feature>
<dbReference type="EMBL" id="JABSTU010000001">
    <property type="protein sequence ID" value="KAH8039109.1"/>
    <property type="molecule type" value="Genomic_DNA"/>
</dbReference>
<evidence type="ECO:0000313" key="2">
    <source>
        <dbReference type="EMBL" id="KAH8039109.1"/>
    </source>
</evidence>
<reference evidence="2" key="2">
    <citation type="submission" date="2021-09" db="EMBL/GenBank/DDBJ databases">
        <authorList>
            <person name="Jia N."/>
            <person name="Wang J."/>
            <person name="Shi W."/>
            <person name="Du L."/>
            <person name="Sun Y."/>
            <person name="Zhan W."/>
            <person name="Jiang J."/>
            <person name="Wang Q."/>
            <person name="Zhang B."/>
            <person name="Ji P."/>
            <person name="Sakyi L.B."/>
            <person name="Cui X."/>
            <person name="Yuan T."/>
            <person name="Jiang B."/>
            <person name="Yang W."/>
            <person name="Lam T.T.-Y."/>
            <person name="Chang Q."/>
            <person name="Ding S."/>
            <person name="Wang X."/>
            <person name="Zhu J."/>
            <person name="Ruan X."/>
            <person name="Zhao L."/>
            <person name="Wei J."/>
            <person name="Que T."/>
            <person name="Du C."/>
            <person name="Cheng J."/>
            <person name="Dai P."/>
            <person name="Han X."/>
            <person name="Huang E."/>
            <person name="Gao Y."/>
            <person name="Liu J."/>
            <person name="Shao H."/>
            <person name="Ye R."/>
            <person name="Li L."/>
            <person name="Wei W."/>
            <person name="Wang X."/>
            <person name="Wang C."/>
            <person name="Huo Q."/>
            <person name="Li W."/>
            <person name="Guo W."/>
            <person name="Chen H."/>
            <person name="Chen S."/>
            <person name="Zhou L."/>
            <person name="Zhou L."/>
            <person name="Ni X."/>
            <person name="Tian J."/>
            <person name="Zhou Y."/>
            <person name="Sheng Y."/>
            <person name="Liu T."/>
            <person name="Pan Y."/>
            <person name="Xia L."/>
            <person name="Li J."/>
            <person name="Zhao F."/>
            <person name="Cao W."/>
        </authorList>
    </citation>
    <scope>NUCLEOTIDE SEQUENCE</scope>
    <source>
        <strain evidence="2">Rmic-2018</strain>
        <tissue evidence="2">Larvae</tissue>
    </source>
</reference>
<feature type="compositionally biased region" description="Polar residues" evidence="1">
    <location>
        <begin position="214"/>
        <end position="231"/>
    </location>
</feature>
<feature type="region of interest" description="Disordered" evidence="1">
    <location>
        <begin position="197"/>
        <end position="267"/>
    </location>
</feature>
<protein>
    <submittedName>
        <fullName evidence="2">Uncharacterized protein</fullName>
    </submittedName>
</protein>
<evidence type="ECO:0000313" key="3">
    <source>
        <dbReference type="Proteomes" id="UP000821866"/>
    </source>
</evidence>
<accession>A0A9J6EY47</accession>
<feature type="region of interest" description="Disordered" evidence="1">
    <location>
        <begin position="279"/>
        <end position="303"/>
    </location>
</feature>
<dbReference type="Proteomes" id="UP000821866">
    <property type="component" value="Chromosome 1"/>
</dbReference>
<reference evidence="2" key="1">
    <citation type="journal article" date="2020" name="Cell">
        <title>Large-Scale Comparative Analyses of Tick Genomes Elucidate Their Genetic Diversity and Vector Capacities.</title>
        <authorList>
            <consortium name="Tick Genome and Microbiome Consortium (TIGMIC)"/>
            <person name="Jia N."/>
            <person name="Wang J."/>
            <person name="Shi W."/>
            <person name="Du L."/>
            <person name="Sun Y."/>
            <person name="Zhan W."/>
            <person name="Jiang J.F."/>
            <person name="Wang Q."/>
            <person name="Zhang B."/>
            <person name="Ji P."/>
            <person name="Bell-Sakyi L."/>
            <person name="Cui X.M."/>
            <person name="Yuan T.T."/>
            <person name="Jiang B.G."/>
            <person name="Yang W.F."/>
            <person name="Lam T.T."/>
            <person name="Chang Q.C."/>
            <person name="Ding S.J."/>
            <person name="Wang X.J."/>
            <person name="Zhu J.G."/>
            <person name="Ruan X.D."/>
            <person name="Zhao L."/>
            <person name="Wei J.T."/>
            <person name="Ye R.Z."/>
            <person name="Que T.C."/>
            <person name="Du C.H."/>
            <person name="Zhou Y.H."/>
            <person name="Cheng J.X."/>
            <person name="Dai P.F."/>
            <person name="Guo W.B."/>
            <person name="Han X.H."/>
            <person name="Huang E.J."/>
            <person name="Li L.F."/>
            <person name="Wei W."/>
            <person name="Gao Y.C."/>
            <person name="Liu J.Z."/>
            <person name="Shao H.Z."/>
            <person name="Wang X."/>
            <person name="Wang C.C."/>
            <person name="Yang T.C."/>
            <person name="Huo Q.B."/>
            <person name="Li W."/>
            <person name="Chen H.Y."/>
            <person name="Chen S.E."/>
            <person name="Zhou L.G."/>
            <person name="Ni X.B."/>
            <person name="Tian J.H."/>
            <person name="Sheng Y."/>
            <person name="Liu T."/>
            <person name="Pan Y.S."/>
            <person name="Xia L.Y."/>
            <person name="Li J."/>
            <person name="Zhao F."/>
            <person name="Cao W.C."/>
        </authorList>
    </citation>
    <scope>NUCLEOTIDE SEQUENCE</scope>
    <source>
        <strain evidence="2">Rmic-2018</strain>
    </source>
</reference>
<sequence>MVVTHDTMFEVTLGLRNIHGVADTDNVGLLTLAPRRYGQLPPRLSSALPCVSEINTWLELFFRDRVRSGRYKRHDVITQPNSSFCDCAETGRATDRGIKLRTKLACDLVQQRGTKERRLKFASAVCRVIYVSGDINITINGSGCVPLGSKAITRGTITCVAMGNLVTTAGEDVEESATNQLLESAFVEAEAPCGASSSQCREERLKETDGPSASMRQGSKTSRQPSLTPASLGSRASLVPRKPRSSQRSGWRDGSVSGRGQDLRGHRQVVSTECKCNAFSSHEKPQHIHEVNEKWEKPRGINH</sequence>
<organism evidence="2 3">
    <name type="scientific">Rhipicephalus microplus</name>
    <name type="common">Cattle tick</name>
    <name type="synonym">Boophilus microplus</name>
    <dbReference type="NCBI Taxonomy" id="6941"/>
    <lineage>
        <taxon>Eukaryota</taxon>
        <taxon>Metazoa</taxon>
        <taxon>Ecdysozoa</taxon>
        <taxon>Arthropoda</taxon>
        <taxon>Chelicerata</taxon>
        <taxon>Arachnida</taxon>
        <taxon>Acari</taxon>
        <taxon>Parasitiformes</taxon>
        <taxon>Ixodida</taxon>
        <taxon>Ixodoidea</taxon>
        <taxon>Ixodidae</taxon>
        <taxon>Rhipicephalinae</taxon>
        <taxon>Rhipicephalus</taxon>
        <taxon>Boophilus</taxon>
    </lineage>
</organism>
<name>A0A9J6EY47_RHIMP</name>
<proteinExistence type="predicted"/>
<feature type="compositionally biased region" description="Basic and acidic residues" evidence="1">
    <location>
        <begin position="281"/>
        <end position="303"/>
    </location>
</feature>
<evidence type="ECO:0000256" key="1">
    <source>
        <dbReference type="SAM" id="MobiDB-lite"/>
    </source>
</evidence>
<comment type="caution">
    <text evidence="2">The sequence shown here is derived from an EMBL/GenBank/DDBJ whole genome shotgun (WGS) entry which is preliminary data.</text>
</comment>
<keyword evidence="3" id="KW-1185">Reference proteome</keyword>
<dbReference type="AlphaFoldDB" id="A0A9J6EY47"/>
<gene>
    <name evidence="2" type="ORF">HPB51_005234</name>
</gene>